<dbReference type="HOGENOM" id="CLU_792238_0_0_1"/>
<accession>A0A067NAW7</accession>
<dbReference type="InParanoid" id="A0A067NAW7"/>
<dbReference type="SUPFAM" id="SSF57850">
    <property type="entry name" value="RING/U-box"/>
    <property type="match status" value="1"/>
</dbReference>
<dbReference type="GO" id="GO:0016567">
    <property type="term" value="P:protein ubiquitination"/>
    <property type="evidence" value="ECO:0007669"/>
    <property type="project" value="InterPro"/>
</dbReference>
<proteinExistence type="predicted"/>
<gene>
    <name evidence="1" type="ORF">BOTBODRAFT_50938</name>
</gene>
<dbReference type="CDD" id="cd20336">
    <property type="entry name" value="Rcat_RBR"/>
    <property type="match status" value="1"/>
</dbReference>
<keyword evidence="2" id="KW-1185">Reference proteome</keyword>
<dbReference type="EMBL" id="KL198017">
    <property type="protein sequence ID" value="KDQ20896.1"/>
    <property type="molecule type" value="Genomic_DNA"/>
</dbReference>
<organism evidence="1 2">
    <name type="scientific">Botryobasidium botryosum (strain FD-172 SS1)</name>
    <dbReference type="NCBI Taxonomy" id="930990"/>
    <lineage>
        <taxon>Eukaryota</taxon>
        <taxon>Fungi</taxon>
        <taxon>Dikarya</taxon>
        <taxon>Basidiomycota</taxon>
        <taxon>Agaricomycotina</taxon>
        <taxon>Agaricomycetes</taxon>
        <taxon>Cantharellales</taxon>
        <taxon>Botryobasidiaceae</taxon>
        <taxon>Botryobasidium</taxon>
    </lineage>
</organism>
<dbReference type="Gene3D" id="1.20.120.1750">
    <property type="match status" value="1"/>
</dbReference>
<dbReference type="GO" id="GO:0004842">
    <property type="term" value="F:ubiquitin-protein transferase activity"/>
    <property type="evidence" value="ECO:0007669"/>
    <property type="project" value="InterPro"/>
</dbReference>
<dbReference type="STRING" id="930990.A0A067NAW7"/>
<reference evidence="2" key="1">
    <citation type="journal article" date="2014" name="Proc. Natl. Acad. Sci. U.S.A.">
        <title>Extensive sampling of basidiomycete genomes demonstrates inadequacy of the white-rot/brown-rot paradigm for wood decay fungi.</title>
        <authorList>
            <person name="Riley R."/>
            <person name="Salamov A.A."/>
            <person name="Brown D.W."/>
            <person name="Nagy L.G."/>
            <person name="Floudas D."/>
            <person name="Held B.W."/>
            <person name="Levasseur A."/>
            <person name="Lombard V."/>
            <person name="Morin E."/>
            <person name="Otillar R."/>
            <person name="Lindquist E.A."/>
            <person name="Sun H."/>
            <person name="LaButti K.M."/>
            <person name="Schmutz J."/>
            <person name="Jabbour D."/>
            <person name="Luo H."/>
            <person name="Baker S.E."/>
            <person name="Pisabarro A.G."/>
            <person name="Walton J.D."/>
            <person name="Blanchette R.A."/>
            <person name="Henrissat B."/>
            <person name="Martin F."/>
            <person name="Cullen D."/>
            <person name="Hibbett D.S."/>
            <person name="Grigoriev I.V."/>
        </authorList>
    </citation>
    <scope>NUCLEOTIDE SEQUENCE [LARGE SCALE GENOMIC DNA]</scope>
    <source>
        <strain evidence="2">FD-172 SS1</strain>
    </source>
</reference>
<protein>
    <submittedName>
        <fullName evidence="1">Uncharacterized protein</fullName>
    </submittedName>
</protein>
<name>A0A067NAW7_BOTB1</name>
<sequence length="350" mass="38935">MSPVLDYLHRGENFIITHENTRPCSHASVPAYALVSLIAVRSVFDLEIKGLSGLKLLERIASPTTIDEVIRLSPLWVHEMQPEVEDVLSLPLSQKSFGVVTTKYDHIRLDDFLELLGKLCGNINDRQCTAAIVSRTYDAIALLCVPAADPSLPTAFVLLDFHPRRNHPGGPALVCFPTAGAMAQYLAYLFSDDDSLGLDPQRQPELLTHYSAHVLTRREVWKPPRLDMRATYSADFRLLEVRTRARHAGAARANRARGISQLRADGPCLLGRKTAMESADPRPKSTAADGTEQLDALMTQKGWKHCPGCETPTEKTQGCNHMTCKGCKCHWCYQCGKPMYTLGERRHQCS</sequence>
<dbReference type="Proteomes" id="UP000027195">
    <property type="component" value="Unassembled WGS sequence"/>
</dbReference>
<dbReference type="AlphaFoldDB" id="A0A067NAW7"/>
<dbReference type="OrthoDB" id="1431934at2759"/>
<evidence type="ECO:0000313" key="2">
    <source>
        <dbReference type="Proteomes" id="UP000027195"/>
    </source>
</evidence>
<dbReference type="InterPro" id="IPR031127">
    <property type="entry name" value="E3_UB_ligase_RBR"/>
</dbReference>
<dbReference type="PANTHER" id="PTHR11685">
    <property type="entry name" value="RBR FAMILY RING FINGER AND IBR DOMAIN-CONTAINING"/>
    <property type="match status" value="1"/>
</dbReference>
<dbReference type="Pfam" id="PF22191">
    <property type="entry name" value="IBR_1"/>
    <property type="match status" value="1"/>
</dbReference>
<evidence type="ECO:0000313" key="1">
    <source>
        <dbReference type="EMBL" id="KDQ20896.1"/>
    </source>
</evidence>